<gene>
    <name evidence="2" type="ORF">Y1Q_0006554</name>
</gene>
<keyword evidence="3" id="KW-1185">Reference proteome</keyword>
<evidence type="ECO:0000256" key="1">
    <source>
        <dbReference type="SAM" id="MobiDB-lite"/>
    </source>
</evidence>
<dbReference type="AlphaFoldDB" id="A0A151NTB0"/>
<accession>A0A151NTB0</accession>
<dbReference type="Proteomes" id="UP000050525">
    <property type="component" value="Unassembled WGS sequence"/>
</dbReference>
<feature type="region of interest" description="Disordered" evidence="1">
    <location>
        <begin position="1"/>
        <end position="42"/>
    </location>
</feature>
<dbReference type="EMBL" id="AKHW03002098">
    <property type="protein sequence ID" value="KYO40018.1"/>
    <property type="molecule type" value="Genomic_DNA"/>
</dbReference>
<organism evidence="2 3">
    <name type="scientific">Alligator mississippiensis</name>
    <name type="common">American alligator</name>
    <dbReference type="NCBI Taxonomy" id="8496"/>
    <lineage>
        <taxon>Eukaryota</taxon>
        <taxon>Metazoa</taxon>
        <taxon>Chordata</taxon>
        <taxon>Craniata</taxon>
        <taxon>Vertebrata</taxon>
        <taxon>Euteleostomi</taxon>
        <taxon>Archelosauria</taxon>
        <taxon>Archosauria</taxon>
        <taxon>Crocodylia</taxon>
        <taxon>Alligatoridae</taxon>
        <taxon>Alligatorinae</taxon>
        <taxon>Alligator</taxon>
    </lineage>
</organism>
<proteinExistence type="predicted"/>
<reference evidence="2 3" key="1">
    <citation type="journal article" date="2012" name="Genome Biol.">
        <title>Sequencing three crocodilian genomes to illuminate the evolution of archosaurs and amniotes.</title>
        <authorList>
            <person name="St John J.A."/>
            <person name="Braun E.L."/>
            <person name="Isberg S.R."/>
            <person name="Miles L.G."/>
            <person name="Chong A.Y."/>
            <person name="Gongora J."/>
            <person name="Dalzell P."/>
            <person name="Moran C."/>
            <person name="Bed'hom B."/>
            <person name="Abzhanov A."/>
            <person name="Burgess S.C."/>
            <person name="Cooksey A.M."/>
            <person name="Castoe T.A."/>
            <person name="Crawford N.G."/>
            <person name="Densmore L.D."/>
            <person name="Drew J.C."/>
            <person name="Edwards S.V."/>
            <person name="Faircloth B.C."/>
            <person name="Fujita M.K."/>
            <person name="Greenwold M.J."/>
            <person name="Hoffmann F.G."/>
            <person name="Howard J.M."/>
            <person name="Iguchi T."/>
            <person name="Janes D.E."/>
            <person name="Khan S.Y."/>
            <person name="Kohno S."/>
            <person name="de Koning A.J."/>
            <person name="Lance S.L."/>
            <person name="McCarthy F.M."/>
            <person name="McCormack J.E."/>
            <person name="Merchant M.E."/>
            <person name="Peterson D.G."/>
            <person name="Pollock D.D."/>
            <person name="Pourmand N."/>
            <person name="Raney B.J."/>
            <person name="Roessler K.A."/>
            <person name="Sanford J.R."/>
            <person name="Sawyer R.H."/>
            <person name="Schmidt C.J."/>
            <person name="Triplett E.W."/>
            <person name="Tuberville T.D."/>
            <person name="Venegas-Anaya M."/>
            <person name="Howard J.T."/>
            <person name="Jarvis E.D."/>
            <person name="Guillette L.J.Jr."/>
            <person name="Glenn T.C."/>
            <person name="Green R.E."/>
            <person name="Ray D.A."/>
        </authorList>
    </citation>
    <scope>NUCLEOTIDE SEQUENCE [LARGE SCALE GENOMIC DNA]</scope>
    <source>
        <strain evidence="2">KSC_2009_1</strain>
    </source>
</reference>
<protein>
    <submittedName>
        <fullName evidence="2">Uncharacterized protein</fullName>
    </submittedName>
</protein>
<sequence>MAALCPSMLSQNAGASRSGARQEWWINPDSAPGSHPHVLDGNNANTELIKPANWESVLPQFKLLLSQADV</sequence>
<evidence type="ECO:0000313" key="3">
    <source>
        <dbReference type="Proteomes" id="UP000050525"/>
    </source>
</evidence>
<comment type="caution">
    <text evidence="2">The sequence shown here is derived from an EMBL/GenBank/DDBJ whole genome shotgun (WGS) entry which is preliminary data.</text>
</comment>
<name>A0A151NTB0_ALLMI</name>
<evidence type="ECO:0000313" key="2">
    <source>
        <dbReference type="EMBL" id="KYO40018.1"/>
    </source>
</evidence>